<feature type="transmembrane region" description="Helical" evidence="1">
    <location>
        <begin position="84"/>
        <end position="103"/>
    </location>
</feature>
<feature type="transmembrane region" description="Helical" evidence="1">
    <location>
        <begin position="109"/>
        <end position="130"/>
    </location>
</feature>
<feature type="transmembrane region" description="Helical" evidence="1">
    <location>
        <begin position="159"/>
        <end position="179"/>
    </location>
</feature>
<name>A0AA91A368_9BACT</name>
<keyword evidence="1" id="KW-1133">Transmembrane helix</keyword>
<accession>A0AA91A368</accession>
<dbReference type="EMBL" id="VZBP01000071">
    <property type="protein sequence ID" value="MQO09323.1"/>
    <property type="molecule type" value="Genomic_DNA"/>
</dbReference>
<feature type="domain" description="Phosphatidic acid phosphatase type 2/haloperoxidase" evidence="2">
    <location>
        <begin position="134"/>
        <end position="201"/>
    </location>
</feature>
<proteinExistence type="predicted"/>
<sequence>MKEKNIIFTARIMSMIFTPFYLPIVGLIALFIFSYMSLLPMMYKLVMLAMVYLLTVVAPSLLIHLYRLCQGWTSHELGRKERRLVPYIISIVCYFACFFWMEYRNTPRVISIIVVVALTIQMVCALINIWWKISTHTAAIGGVAGGLVSYSIAFSFNPLWWLCFVLILAGAVGTARMILRQHSLSQVVGGFLIGAACAILVI</sequence>
<dbReference type="RefSeq" id="WP_153096798.1">
    <property type="nucleotide sequence ID" value="NZ_DAWCZU010000035.1"/>
</dbReference>
<protein>
    <submittedName>
        <fullName evidence="3">Phosphatase PAP2 family protein</fullName>
    </submittedName>
</protein>
<keyword evidence="1" id="KW-0812">Transmembrane</keyword>
<evidence type="ECO:0000313" key="3">
    <source>
        <dbReference type="EMBL" id="MQO09323.1"/>
    </source>
</evidence>
<dbReference type="Proteomes" id="UP000405805">
    <property type="component" value="Unassembled WGS sequence"/>
</dbReference>
<dbReference type="SUPFAM" id="SSF48317">
    <property type="entry name" value="Acid phosphatase/Vanadium-dependent haloperoxidase"/>
    <property type="match status" value="1"/>
</dbReference>
<keyword evidence="1" id="KW-0472">Membrane</keyword>
<dbReference type="InterPro" id="IPR036938">
    <property type="entry name" value="PAP2/HPO_sf"/>
</dbReference>
<evidence type="ECO:0000259" key="2">
    <source>
        <dbReference type="Pfam" id="PF01569"/>
    </source>
</evidence>
<dbReference type="InterPro" id="IPR000326">
    <property type="entry name" value="PAP2/HPO"/>
</dbReference>
<dbReference type="CDD" id="cd01610">
    <property type="entry name" value="PAP2_like"/>
    <property type="match status" value="1"/>
</dbReference>
<evidence type="ECO:0000313" key="4">
    <source>
        <dbReference type="Proteomes" id="UP000405805"/>
    </source>
</evidence>
<feature type="transmembrane region" description="Helical" evidence="1">
    <location>
        <begin position="184"/>
        <end position="201"/>
    </location>
</feature>
<dbReference type="AlphaFoldDB" id="A0AA91A368"/>
<feature type="transmembrane region" description="Helical" evidence="1">
    <location>
        <begin position="12"/>
        <end position="36"/>
    </location>
</feature>
<organism evidence="3 4">
    <name type="scientific">Segatella copri</name>
    <dbReference type="NCBI Taxonomy" id="165179"/>
    <lineage>
        <taxon>Bacteria</taxon>
        <taxon>Pseudomonadati</taxon>
        <taxon>Bacteroidota</taxon>
        <taxon>Bacteroidia</taxon>
        <taxon>Bacteroidales</taxon>
        <taxon>Prevotellaceae</taxon>
        <taxon>Segatella</taxon>
    </lineage>
</organism>
<comment type="caution">
    <text evidence="3">The sequence shown here is derived from an EMBL/GenBank/DDBJ whole genome shotgun (WGS) entry which is preliminary data.</text>
</comment>
<gene>
    <name evidence="3" type="ORF">F7D57_06200</name>
</gene>
<dbReference type="Pfam" id="PF01569">
    <property type="entry name" value="PAP2"/>
    <property type="match status" value="1"/>
</dbReference>
<dbReference type="Gene3D" id="1.20.144.10">
    <property type="entry name" value="Phosphatidic acid phosphatase type 2/haloperoxidase"/>
    <property type="match status" value="1"/>
</dbReference>
<feature type="transmembrane region" description="Helical" evidence="1">
    <location>
        <begin position="42"/>
        <end position="63"/>
    </location>
</feature>
<evidence type="ECO:0000256" key="1">
    <source>
        <dbReference type="SAM" id="Phobius"/>
    </source>
</evidence>
<reference evidence="4" key="1">
    <citation type="submission" date="2019-09" db="EMBL/GenBank/DDBJ databases">
        <title>Distinct polysaccharide growth profiles of human intestinal Prevotella copri isolates.</title>
        <authorList>
            <person name="Fehlner-Peach H."/>
            <person name="Magnabosco C."/>
            <person name="Raghavan V."/>
            <person name="Scher J.U."/>
            <person name="Tett A."/>
            <person name="Cox L.M."/>
            <person name="Gottsegen C."/>
            <person name="Watters A."/>
            <person name="Wiltshire- Gordon J.D."/>
            <person name="Segata N."/>
            <person name="Bonneau R."/>
            <person name="Littman D.R."/>
        </authorList>
    </citation>
    <scope>NUCLEOTIDE SEQUENCE [LARGE SCALE GENOMIC DNA]</scope>
    <source>
        <strain evidence="4">iA624</strain>
    </source>
</reference>